<dbReference type="InterPro" id="IPR003961">
    <property type="entry name" value="FN3_dom"/>
</dbReference>
<sequence length="76" mass="8560">MKAPPDLTMLPGAPEKPVVSDLMETSMRLSWQLTRITDNTPILGYQVEYFAYGSTKVLFLVLYELRFGKTGLNAYA</sequence>
<proteinExistence type="predicted"/>
<reference evidence="2" key="2">
    <citation type="submission" date="2020-11" db="EMBL/GenBank/DDBJ databases">
        <authorList>
            <person name="McCartney M.A."/>
            <person name="Auch B."/>
            <person name="Kono T."/>
            <person name="Mallez S."/>
            <person name="Becker A."/>
            <person name="Gohl D.M."/>
            <person name="Silverstein K.A.T."/>
            <person name="Koren S."/>
            <person name="Bechman K.B."/>
            <person name="Herman A."/>
            <person name="Abrahante J.E."/>
            <person name="Garbe J."/>
        </authorList>
    </citation>
    <scope>NUCLEOTIDE SEQUENCE</scope>
    <source>
        <strain evidence="2">Duluth1</strain>
        <tissue evidence="2">Whole animal</tissue>
    </source>
</reference>
<dbReference type="SUPFAM" id="SSF49265">
    <property type="entry name" value="Fibronectin type III"/>
    <property type="match status" value="1"/>
</dbReference>
<dbReference type="InterPro" id="IPR036116">
    <property type="entry name" value="FN3_sf"/>
</dbReference>
<evidence type="ECO:0000313" key="3">
    <source>
        <dbReference type="Proteomes" id="UP000828390"/>
    </source>
</evidence>
<dbReference type="CDD" id="cd00063">
    <property type="entry name" value="FN3"/>
    <property type="match status" value="1"/>
</dbReference>
<dbReference type="PROSITE" id="PS50853">
    <property type="entry name" value="FN3"/>
    <property type="match status" value="1"/>
</dbReference>
<keyword evidence="3" id="KW-1185">Reference proteome</keyword>
<dbReference type="InterPro" id="IPR013783">
    <property type="entry name" value="Ig-like_fold"/>
</dbReference>
<evidence type="ECO:0000259" key="1">
    <source>
        <dbReference type="PROSITE" id="PS50853"/>
    </source>
</evidence>
<evidence type="ECO:0000313" key="2">
    <source>
        <dbReference type="EMBL" id="KAH3815646.1"/>
    </source>
</evidence>
<reference evidence="2" key="1">
    <citation type="journal article" date="2019" name="bioRxiv">
        <title>The Genome of the Zebra Mussel, Dreissena polymorpha: A Resource for Invasive Species Research.</title>
        <authorList>
            <person name="McCartney M.A."/>
            <person name="Auch B."/>
            <person name="Kono T."/>
            <person name="Mallez S."/>
            <person name="Zhang Y."/>
            <person name="Obille A."/>
            <person name="Becker A."/>
            <person name="Abrahante J.E."/>
            <person name="Garbe J."/>
            <person name="Badalamenti J.P."/>
            <person name="Herman A."/>
            <person name="Mangelson H."/>
            <person name="Liachko I."/>
            <person name="Sullivan S."/>
            <person name="Sone E.D."/>
            <person name="Koren S."/>
            <person name="Silverstein K.A.T."/>
            <person name="Beckman K.B."/>
            <person name="Gohl D.M."/>
        </authorList>
    </citation>
    <scope>NUCLEOTIDE SEQUENCE</scope>
    <source>
        <strain evidence="2">Duluth1</strain>
        <tissue evidence="2">Whole animal</tissue>
    </source>
</reference>
<protein>
    <recommendedName>
        <fullName evidence="1">Fibronectin type-III domain-containing protein</fullName>
    </recommendedName>
</protein>
<dbReference type="AlphaFoldDB" id="A0A9D4JKD7"/>
<accession>A0A9D4JKD7</accession>
<comment type="caution">
    <text evidence="2">The sequence shown here is derived from an EMBL/GenBank/DDBJ whole genome shotgun (WGS) entry which is preliminary data.</text>
</comment>
<name>A0A9D4JKD7_DREPO</name>
<feature type="domain" description="Fibronectin type-III" evidence="1">
    <location>
        <begin position="13"/>
        <end position="76"/>
    </location>
</feature>
<dbReference type="Gene3D" id="2.60.40.10">
    <property type="entry name" value="Immunoglobulins"/>
    <property type="match status" value="1"/>
</dbReference>
<organism evidence="2 3">
    <name type="scientific">Dreissena polymorpha</name>
    <name type="common">Zebra mussel</name>
    <name type="synonym">Mytilus polymorpha</name>
    <dbReference type="NCBI Taxonomy" id="45954"/>
    <lineage>
        <taxon>Eukaryota</taxon>
        <taxon>Metazoa</taxon>
        <taxon>Spiralia</taxon>
        <taxon>Lophotrochozoa</taxon>
        <taxon>Mollusca</taxon>
        <taxon>Bivalvia</taxon>
        <taxon>Autobranchia</taxon>
        <taxon>Heteroconchia</taxon>
        <taxon>Euheterodonta</taxon>
        <taxon>Imparidentia</taxon>
        <taxon>Neoheterodontei</taxon>
        <taxon>Myida</taxon>
        <taxon>Dreissenoidea</taxon>
        <taxon>Dreissenidae</taxon>
        <taxon>Dreissena</taxon>
    </lineage>
</organism>
<dbReference type="Proteomes" id="UP000828390">
    <property type="component" value="Unassembled WGS sequence"/>
</dbReference>
<dbReference type="EMBL" id="JAIWYP010000006">
    <property type="protein sequence ID" value="KAH3815646.1"/>
    <property type="molecule type" value="Genomic_DNA"/>
</dbReference>
<gene>
    <name evidence="2" type="ORF">DPMN_144174</name>
</gene>